<dbReference type="PANTHER" id="PTHR30055">
    <property type="entry name" value="HTH-TYPE TRANSCRIPTIONAL REGULATOR RUTR"/>
    <property type="match status" value="1"/>
</dbReference>
<feature type="DNA-binding region" description="H-T-H motif" evidence="4">
    <location>
        <begin position="49"/>
        <end position="68"/>
    </location>
</feature>
<evidence type="ECO:0000259" key="5">
    <source>
        <dbReference type="PROSITE" id="PS50977"/>
    </source>
</evidence>
<keyword evidence="1" id="KW-0805">Transcription regulation</keyword>
<accession>A0A5M6ZIU2</accession>
<dbReference type="Gene3D" id="1.10.357.10">
    <property type="entry name" value="Tetracycline Repressor, domain 2"/>
    <property type="match status" value="1"/>
</dbReference>
<dbReference type="AlphaFoldDB" id="A0A5M6ZIU2"/>
<dbReference type="RefSeq" id="WP_150021767.1">
    <property type="nucleotide sequence ID" value="NZ_VWOJ01000001.1"/>
</dbReference>
<evidence type="ECO:0000313" key="7">
    <source>
        <dbReference type="Proteomes" id="UP000325122"/>
    </source>
</evidence>
<proteinExistence type="predicted"/>
<keyword evidence="3" id="KW-0804">Transcription</keyword>
<organism evidence="6 7">
    <name type="scientific">Alkalicaulis satelles</name>
    <dbReference type="NCBI Taxonomy" id="2609175"/>
    <lineage>
        <taxon>Bacteria</taxon>
        <taxon>Pseudomonadati</taxon>
        <taxon>Pseudomonadota</taxon>
        <taxon>Alphaproteobacteria</taxon>
        <taxon>Maricaulales</taxon>
        <taxon>Maricaulaceae</taxon>
        <taxon>Alkalicaulis</taxon>
    </lineage>
</organism>
<dbReference type="Proteomes" id="UP000325122">
    <property type="component" value="Unassembled WGS sequence"/>
</dbReference>
<name>A0A5M6ZIU2_9PROT</name>
<dbReference type="InterPro" id="IPR050109">
    <property type="entry name" value="HTH-type_TetR-like_transc_reg"/>
</dbReference>
<dbReference type="PROSITE" id="PS50977">
    <property type="entry name" value="HTH_TETR_2"/>
    <property type="match status" value="1"/>
</dbReference>
<gene>
    <name evidence="6" type="ORF">F1654_01665</name>
</gene>
<dbReference type="InterPro" id="IPR001647">
    <property type="entry name" value="HTH_TetR"/>
</dbReference>
<dbReference type="PRINTS" id="PR00455">
    <property type="entry name" value="HTHTETR"/>
</dbReference>
<protein>
    <submittedName>
        <fullName evidence="6">TetR/AcrR family transcriptional regulator</fullName>
    </submittedName>
</protein>
<evidence type="ECO:0000256" key="1">
    <source>
        <dbReference type="ARBA" id="ARBA00023015"/>
    </source>
</evidence>
<evidence type="ECO:0000256" key="4">
    <source>
        <dbReference type="PROSITE-ProRule" id="PRU00335"/>
    </source>
</evidence>
<dbReference type="SUPFAM" id="SSF46689">
    <property type="entry name" value="Homeodomain-like"/>
    <property type="match status" value="1"/>
</dbReference>
<reference evidence="6 7" key="1">
    <citation type="submission" date="2019-09" db="EMBL/GenBank/DDBJ databases">
        <authorList>
            <person name="Kevbrin V."/>
            <person name="Grouzdev D.S."/>
        </authorList>
    </citation>
    <scope>NUCLEOTIDE SEQUENCE [LARGE SCALE GENOMIC DNA]</scope>
    <source>
        <strain evidence="6 7">G-192</strain>
    </source>
</reference>
<keyword evidence="2 4" id="KW-0238">DNA-binding</keyword>
<dbReference type="GO" id="GO:0003700">
    <property type="term" value="F:DNA-binding transcription factor activity"/>
    <property type="evidence" value="ECO:0007669"/>
    <property type="project" value="TreeGrafter"/>
</dbReference>
<comment type="caution">
    <text evidence="6">The sequence shown here is derived from an EMBL/GenBank/DDBJ whole genome shotgun (WGS) entry which is preliminary data.</text>
</comment>
<evidence type="ECO:0000313" key="6">
    <source>
        <dbReference type="EMBL" id="KAA5804736.1"/>
    </source>
</evidence>
<keyword evidence="7" id="KW-1185">Reference proteome</keyword>
<dbReference type="Pfam" id="PF00440">
    <property type="entry name" value="TetR_N"/>
    <property type="match status" value="1"/>
</dbReference>
<sequence>MTDQPATRPRTANVSADARGVTAPDGTAMARIERAALTLFARKGIDGVTTREIAALASVAEGSIYRHYPSKEALARALFEAIHSRLFALIEDALTGAGDDFETAVTRVVEVYCHAADADRVLFEYHITQMFRFAREDAAGRPDPTGLIARRIARAMAEGDCPRGDAELKTAAALGVVLQPAAHRMAGRLSIALSDHSQALALAALSALRAA</sequence>
<evidence type="ECO:0000256" key="3">
    <source>
        <dbReference type="ARBA" id="ARBA00023163"/>
    </source>
</evidence>
<dbReference type="GO" id="GO:0000976">
    <property type="term" value="F:transcription cis-regulatory region binding"/>
    <property type="evidence" value="ECO:0007669"/>
    <property type="project" value="TreeGrafter"/>
</dbReference>
<feature type="domain" description="HTH tetR-type" evidence="5">
    <location>
        <begin position="26"/>
        <end position="86"/>
    </location>
</feature>
<dbReference type="EMBL" id="VWOJ01000001">
    <property type="protein sequence ID" value="KAA5804736.1"/>
    <property type="molecule type" value="Genomic_DNA"/>
</dbReference>
<evidence type="ECO:0000256" key="2">
    <source>
        <dbReference type="ARBA" id="ARBA00023125"/>
    </source>
</evidence>
<dbReference type="InterPro" id="IPR009057">
    <property type="entry name" value="Homeodomain-like_sf"/>
</dbReference>
<dbReference type="PANTHER" id="PTHR30055:SF234">
    <property type="entry name" value="HTH-TYPE TRANSCRIPTIONAL REGULATOR BETI"/>
    <property type="match status" value="1"/>
</dbReference>